<keyword evidence="4" id="KW-1185">Reference proteome</keyword>
<feature type="region of interest" description="Disordered" evidence="1">
    <location>
        <begin position="26"/>
        <end position="62"/>
    </location>
</feature>
<dbReference type="AlphaFoldDB" id="A0A9W4EDH6"/>
<accession>A0A9W4EDH6</accession>
<evidence type="ECO:0000256" key="1">
    <source>
        <dbReference type="SAM" id="MobiDB-lite"/>
    </source>
</evidence>
<name>A0A9W4EDH6_9ACTN</name>
<gene>
    <name evidence="3" type="ORF">SBRY_160010</name>
</gene>
<feature type="compositionally biased region" description="Low complexity" evidence="1">
    <location>
        <begin position="26"/>
        <end position="43"/>
    </location>
</feature>
<evidence type="ECO:0000256" key="2">
    <source>
        <dbReference type="SAM" id="SignalP"/>
    </source>
</evidence>
<dbReference type="NCBIfam" id="TIGR02913">
    <property type="entry name" value="HAF_rpt"/>
    <property type="match status" value="1"/>
</dbReference>
<dbReference type="InterPro" id="IPR014262">
    <property type="entry name" value="HAF_rpt"/>
</dbReference>
<evidence type="ECO:0000313" key="4">
    <source>
        <dbReference type="Proteomes" id="UP001153328"/>
    </source>
</evidence>
<dbReference type="RefSeq" id="WP_205045863.1">
    <property type="nucleotide sequence ID" value="NZ_CAJVAX010000008.1"/>
</dbReference>
<proteinExistence type="predicted"/>
<reference evidence="3" key="1">
    <citation type="submission" date="2021-06" db="EMBL/GenBank/DDBJ databases">
        <authorList>
            <person name="Arsene-Ploetze F."/>
        </authorList>
    </citation>
    <scope>NUCLEOTIDE SEQUENCE</scope>
    <source>
        <strain evidence="3">SBRY1</strain>
    </source>
</reference>
<sequence length="428" mass="43501">MGDDRQRIARRTVLTGTALGAAALAVAPAQAAPSARETGAARPRGARPRPRSQVTARPLANTDGSHPLVLLRDVSRSGQVLGMLDLGDGAADRWPEAVWADGRVTVLQSPVAGASCNAVSVNDLGQAAGDHVVAGRQTATVWTGGEPRVLDIGTLYSTATAVNNLGQVAVRGWNEPGGETATWNTVCLVDGDTVTTVTPPASANGMGLHAQGVDDSGGVLVVGFRPQSGDRAAFLWRDGAVVADFSHIDGYPTYFGLQGVAGPNARGDVAGDYYPAVSGGGPLPRGFLWSAGALHDVPGLGGGNAMVTLFGRRPLNDLGDVVGCTDLGSGVRHPFLFSGGSSTDLGTLGGTSAHPVAVNNRREVAGDSTLPDGTTRAFLWRSGGTTAITPPQGYATTSAFGLTEQGQVIGQAVTADGSAAGYFAWTVA</sequence>
<comment type="caution">
    <text evidence="3">The sequence shown here is derived from an EMBL/GenBank/DDBJ whole genome shotgun (WGS) entry which is preliminary data.</text>
</comment>
<feature type="chain" id="PRO_5040961511" evidence="2">
    <location>
        <begin position="32"/>
        <end position="428"/>
    </location>
</feature>
<dbReference type="PROSITE" id="PS51318">
    <property type="entry name" value="TAT"/>
    <property type="match status" value="1"/>
</dbReference>
<keyword evidence="2" id="KW-0732">Signal</keyword>
<evidence type="ECO:0000313" key="3">
    <source>
        <dbReference type="EMBL" id="CAG7623172.1"/>
    </source>
</evidence>
<feature type="signal peptide" evidence="2">
    <location>
        <begin position="1"/>
        <end position="31"/>
    </location>
</feature>
<protein>
    <submittedName>
        <fullName evidence="3">Uncharacterized protein</fullName>
    </submittedName>
</protein>
<dbReference type="Proteomes" id="UP001153328">
    <property type="component" value="Unassembled WGS sequence"/>
</dbReference>
<dbReference type="EMBL" id="CAJVAX010000008">
    <property type="protein sequence ID" value="CAG7623172.1"/>
    <property type="molecule type" value="Genomic_DNA"/>
</dbReference>
<dbReference type="InterPro" id="IPR006311">
    <property type="entry name" value="TAT_signal"/>
</dbReference>
<organism evidence="3 4">
    <name type="scientific">Actinacidiphila bryophytorum</name>
    <dbReference type="NCBI Taxonomy" id="1436133"/>
    <lineage>
        <taxon>Bacteria</taxon>
        <taxon>Bacillati</taxon>
        <taxon>Actinomycetota</taxon>
        <taxon>Actinomycetes</taxon>
        <taxon>Kitasatosporales</taxon>
        <taxon>Streptomycetaceae</taxon>
        <taxon>Actinacidiphila</taxon>
    </lineage>
</organism>